<dbReference type="EMBL" id="BAABAL010000008">
    <property type="protein sequence ID" value="GAA4005655.1"/>
    <property type="molecule type" value="Genomic_DNA"/>
</dbReference>
<sequence length="140" mass="16017">MLELTLPPLLVMTTLALLHRFHVLNRLSFIGLNRPRPLRGLITAWRTHRTAEAVRATRTQPFADLDEPSYRGRHRHRGPVVIARGEEQPTIPILVHAQSLHRPRRPFTLSRRKFPRSLAGAHKHVDRNPVRPAGRHSTAA</sequence>
<organism evidence="2 3">
    <name type="scientific">Allokutzneria multivorans</name>
    <dbReference type="NCBI Taxonomy" id="1142134"/>
    <lineage>
        <taxon>Bacteria</taxon>
        <taxon>Bacillati</taxon>
        <taxon>Actinomycetota</taxon>
        <taxon>Actinomycetes</taxon>
        <taxon>Pseudonocardiales</taxon>
        <taxon>Pseudonocardiaceae</taxon>
        <taxon>Allokutzneria</taxon>
    </lineage>
</organism>
<comment type="caution">
    <text evidence="2">The sequence shown here is derived from an EMBL/GenBank/DDBJ whole genome shotgun (WGS) entry which is preliminary data.</text>
</comment>
<keyword evidence="3" id="KW-1185">Reference proteome</keyword>
<name>A0ABP7S2P0_9PSEU</name>
<evidence type="ECO:0000313" key="3">
    <source>
        <dbReference type="Proteomes" id="UP001501747"/>
    </source>
</evidence>
<protein>
    <recommendedName>
        <fullName evidence="4">Secreted protein</fullName>
    </recommendedName>
</protein>
<gene>
    <name evidence="2" type="ORF">GCM10022247_29040</name>
</gene>
<feature type="compositionally biased region" description="Basic residues" evidence="1">
    <location>
        <begin position="104"/>
        <end position="125"/>
    </location>
</feature>
<dbReference type="Proteomes" id="UP001501747">
    <property type="component" value="Unassembled WGS sequence"/>
</dbReference>
<evidence type="ECO:0000313" key="2">
    <source>
        <dbReference type="EMBL" id="GAA4005655.1"/>
    </source>
</evidence>
<evidence type="ECO:0000256" key="1">
    <source>
        <dbReference type="SAM" id="MobiDB-lite"/>
    </source>
</evidence>
<evidence type="ECO:0008006" key="4">
    <source>
        <dbReference type="Google" id="ProtNLM"/>
    </source>
</evidence>
<proteinExistence type="predicted"/>
<feature type="region of interest" description="Disordered" evidence="1">
    <location>
        <begin position="104"/>
        <end position="140"/>
    </location>
</feature>
<dbReference type="RefSeq" id="WP_344874840.1">
    <property type="nucleotide sequence ID" value="NZ_BAABAL010000008.1"/>
</dbReference>
<accession>A0ABP7S2P0</accession>
<reference evidence="3" key="1">
    <citation type="journal article" date="2019" name="Int. J. Syst. Evol. Microbiol.">
        <title>The Global Catalogue of Microorganisms (GCM) 10K type strain sequencing project: providing services to taxonomists for standard genome sequencing and annotation.</title>
        <authorList>
            <consortium name="The Broad Institute Genomics Platform"/>
            <consortium name="The Broad Institute Genome Sequencing Center for Infectious Disease"/>
            <person name="Wu L."/>
            <person name="Ma J."/>
        </authorList>
    </citation>
    <scope>NUCLEOTIDE SEQUENCE [LARGE SCALE GENOMIC DNA]</scope>
    <source>
        <strain evidence="3">JCM 17342</strain>
    </source>
</reference>